<keyword evidence="6" id="KW-0378">Hydrolase</keyword>
<evidence type="ECO:0000259" key="5">
    <source>
        <dbReference type="PROSITE" id="PS00745"/>
    </source>
</evidence>
<proteinExistence type="inferred from homology"/>
<organism evidence="6 7">
    <name type="scientific">Habropoda laboriosa</name>
    <dbReference type="NCBI Taxonomy" id="597456"/>
    <lineage>
        <taxon>Eukaryota</taxon>
        <taxon>Metazoa</taxon>
        <taxon>Ecdysozoa</taxon>
        <taxon>Arthropoda</taxon>
        <taxon>Hexapoda</taxon>
        <taxon>Insecta</taxon>
        <taxon>Pterygota</taxon>
        <taxon>Neoptera</taxon>
        <taxon>Endopterygota</taxon>
        <taxon>Hymenoptera</taxon>
        <taxon>Apocrita</taxon>
        <taxon>Aculeata</taxon>
        <taxon>Apoidea</taxon>
        <taxon>Anthophila</taxon>
        <taxon>Apidae</taxon>
        <taxon>Habropoda</taxon>
    </lineage>
</organism>
<gene>
    <name evidence="6" type="ORF">WH47_02016</name>
</gene>
<dbReference type="FunFam" id="3.30.160.20:FF:000046">
    <property type="entry name" value="Peptidyl-tRNA hydrolase ICT1"/>
    <property type="match status" value="1"/>
</dbReference>
<dbReference type="NCBIfam" id="NF006718">
    <property type="entry name" value="PRK09256.1"/>
    <property type="match status" value="1"/>
</dbReference>
<evidence type="ECO:0000256" key="1">
    <source>
        <dbReference type="ARBA" id="ARBA00013260"/>
    </source>
</evidence>
<evidence type="ECO:0000256" key="3">
    <source>
        <dbReference type="ARBA" id="ARBA00039441"/>
    </source>
</evidence>
<dbReference type="InterPro" id="IPR052104">
    <property type="entry name" value="Mito_Release_Factor_mL62"/>
</dbReference>
<dbReference type="Pfam" id="PF00472">
    <property type="entry name" value="RF-1"/>
    <property type="match status" value="1"/>
</dbReference>
<dbReference type="EC" id="3.1.1.29" evidence="1"/>
<dbReference type="SUPFAM" id="SSF110916">
    <property type="entry name" value="Peptidyl-tRNA hydrolase domain-like"/>
    <property type="match status" value="1"/>
</dbReference>
<dbReference type="OrthoDB" id="270639at2759"/>
<evidence type="ECO:0000256" key="4">
    <source>
        <dbReference type="ARBA" id="ARBA00041531"/>
    </source>
</evidence>
<dbReference type="STRING" id="597456.A0A0L7R2Z8"/>
<dbReference type="Gene3D" id="3.30.160.20">
    <property type="match status" value="1"/>
</dbReference>
<dbReference type="AlphaFoldDB" id="A0A0L7R2Z8"/>
<sequence>MNIACRRWIRIFKTDLTFQYHFCMLGKALNYKSAYSLDKLYPTSNLKIFTPTFVPEDPNAKFNGFLPLKDLEITYSRSSGAGGQHVNRTNSKVDVRFHVKSATWLSEELRDKLLEKNANKLTKEGYLIVKSELTRSQQLNLADALEKLREIIREAAKPPAEITPESEEFKRKQLLRAARKRLFEKRKRSEIKQTRKSDFIDF</sequence>
<dbReference type="PANTHER" id="PTHR11075">
    <property type="entry name" value="PEPTIDE CHAIN RELEASE FACTOR"/>
    <property type="match status" value="1"/>
</dbReference>
<reference evidence="6 7" key="1">
    <citation type="submission" date="2015-07" db="EMBL/GenBank/DDBJ databases">
        <title>The genome of Habropoda laboriosa.</title>
        <authorList>
            <person name="Pan H."/>
            <person name="Kapheim K."/>
        </authorList>
    </citation>
    <scope>NUCLEOTIDE SEQUENCE [LARGE SCALE GENOMIC DNA]</scope>
    <source>
        <strain evidence="6">0110345459</strain>
    </source>
</reference>
<comment type="similarity">
    <text evidence="2">Belongs to the prokaryotic/mitochondrial release factor family. Mitochondrion-specific ribosomal protein mL62 subfamily.</text>
</comment>
<dbReference type="GO" id="GO:0016150">
    <property type="term" value="F:translation release factor activity, codon nonspecific"/>
    <property type="evidence" value="ECO:0007669"/>
    <property type="project" value="TreeGrafter"/>
</dbReference>
<feature type="domain" description="Prokaryotic-type class I peptide chain release factors" evidence="5">
    <location>
        <begin position="77"/>
        <end position="93"/>
    </location>
</feature>
<accession>A0A0L7R2Z8</accession>
<name>A0A0L7R2Z8_9HYME</name>
<dbReference type="GO" id="GO:0004045">
    <property type="term" value="F:peptidyl-tRNA hydrolase activity"/>
    <property type="evidence" value="ECO:0007669"/>
    <property type="project" value="UniProtKB-EC"/>
</dbReference>
<dbReference type="Proteomes" id="UP000053825">
    <property type="component" value="Unassembled WGS sequence"/>
</dbReference>
<evidence type="ECO:0000313" key="6">
    <source>
        <dbReference type="EMBL" id="KOC65151.1"/>
    </source>
</evidence>
<dbReference type="GO" id="GO:0070126">
    <property type="term" value="P:mitochondrial translational termination"/>
    <property type="evidence" value="ECO:0007669"/>
    <property type="project" value="TreeGrafter"/>
</dbReference>
<evidence type="ECO:0000313" key="7">
    <source>
        <dbReference type="Proteomes" id="UP000053825"/>
    </source>
</evidence>
<protein>
    <recommendedName>
        <fullName evidence="3">Large ribosomal subunit protein mL62</fullName>
        <ecNumber evidence="1">3.1.1.29</ecNumber>
    </recommendedName>
    <alternativeName>
        <fullName evidence="4">Peptidyl-tRNA hydrolase ICT1, mitochondrial</fullName>
    </alternativeName>
</protein>
<dbReference type="PROSITE" id="PS00745">
    <property type="entry name" value="RF_PROK_I"/>
    <property type="match status" value="1"/>
</dbReference>
<dbReference type="EMBL" id="KQ414665">
    <property type="protein sequence ID" value="KOC65151.1"/>
    <property type="molecule type" value="Genomic_DNA"/>
</dbReference>
<dbReference type="InterPro" id="IPR000352">
    <property type="entry name" value="Pep_chain_release_fac_I"/>
</dbReference>
<evidence type="ECO:0000256" key="2">
    <source>
        <dbReference type="ARBA" id="ARBA00038225"/>
    </source>
</evidence>
<dbReference type="PANTHER" id="PTHR11075:SF54">
    <property type="entry name" value="LARGE RIBOSOMAL SUBUNIT PROTEIN ML62"/>
    <property type="match status" value="1"/>
</dbReference>
<dbReference type="GO" id="GO:0005762">
    <property type="term" value="C:mitochondrial large ribosomal subunit"/>
    <property type="evidence" value="ECO:0007669"/>
    <property type="project" value="TreeGrafter"/>
</dbReference>
<keyword evidence="7" id="KW-1185">Reference proteome</keyword>